<feature type="region of interest" description="Disordered" evidence="1">
    <location>
        <begin position="83"/>
        <end position="111"/>
    </location>
</feature>
<proteinExistence type="predicted"/>
<evidence type="ECO:0000313" key="2">
    <source>
        <dbReference type="EMBL" id="CAG8962286.1"/>
    </source>
</evidence>
<protein>
    <submittedName>
        <fullName evidence="2">Uncharacterized protein</fullName>
    </submittedName>
</protein>
<comment type="caution">
    <text evidence="2">The sequence shown here is derived from an EMBL/GenBank/DDBJ whole genome shotgun (WGS) entry which is preliminary data.</text>
</comment>
<feature type="compositionally biased region" description="Basic and acidic residues" evidence="1">
    <location>
        <begin position="83"/>
        <end position="93"/>
    </location>
</feature>
<accession>A0A9N9PWB3</accession>
<dbReference type="Proteomes" id="UP000696280">
    <property type="component" value="Unassembled WGS sequence"/>
</dbReference>
<dbReference type="EMBL" id="CAJVRL010000127">
    <property type="protein sequence ID" value="CAG8962286.1"/>
    <property type="molecule type" value="Genomic_DNA"/>
</dbReference>
<reference evidence="2" key="1">
    <citation type="submission" date="2021-07" db="EMBL/GenBank/DDBJ databases">
        <authorList>
            <person name="Durling M."/>
        </authorList>
    </citation>
    <scope>NUCLEOTIDE SEQUENCE</scope>
</reference>
<name>A0A9N9PWB3_9HELO</name>
<sequence>MCLFRPCRLLVLATVDYLIPKYEERKAVRQASVKTLSDGTERYVQDARQENLSDRAEGYVQDVRQETHAYELGAVEEARVRKDEGWTDVKDDGTEGPPPGYETAVGARAMV</sequence>
<gene>
    <name evidence="2" type="ORF">HYFRA_00005341</name>
</gene>
<organism evidence="2 3">
    <name type="scientific">Hymenoscyphus fraxineus</name>
    <dbReference type="NCBI Taxonomy" id="746836"/>
    <lineage>
        <taxon>Eukaryota</taxon>
        <taxon>Fungi</taxon>
        <taxon>Dikarya</taxon>
        <taxon>Ascomycota</taxon>
        <taxon>Pezizomycotina</taxon>
        <taxon>Leotiomycetes</taxon>
        <taxon>Helotiales</taxon>
        <taxon>Helotiaceae</taxon>
        <taxon>Hymenoscyphus</taxon>
    </lineage>
</organism>
<evidence type="ECO:0000313" key="3">
    <source>
        <dbReference type="Proteomes" id="UP000696280"/>
    </source>
</evidence>
<keyword evidence="3" id="KW-1185">Reference proteome</keyword>
<dbReference type="AlphaFoldDB" id="A0A9N9PWB3"/>
<evidence type="ECO:0000256" key="1">
    <source>
        <dbReference type="SAM" id="MobiDB-lite"/>
    </source>
</evidence>
<dbReference type="OrthoDB" id="10352648at2759"/>